<feature type="transmembrane region" description="Helical" evidence="5">
    <location>
        <begin position="6"/>
        <end position="25"/>
    </location>
</feature>
<dbReference type="InterPro" id="IPR006008">
    <property type="entry name" value="YciB"/>
</dbReference>
<evidence type="ECO:0000313" key="7">
    <source>
        <dbReference type="Proteomes" id="UP000503222"/>
    </source>
</evidence>
<keyword evidence="1 5" id="KW-1003">Cell membrane</keyword>
<keyword evidence="5" id="KW-0997">Cell inner membrane</keyword>
<reference evidence="6 7" key="1">
    <citation type="submission" date="2020-03" db="EMBL/GenBank/DDBJ databases">
        <title>Sphingomonas sp. nov., isolated from fish.</title>
        <authorList>
            <person name="Hyun D.-W."/>
            <person name="Bae J.-W."/>
        </authorList>
    </citation>
    <scope>NUCLEOTIDE SEQUENCE [LARGE SCALE GENOMIC DNA]</scope>
    <source>
        <strain evidence="6 7">HDW15B</strain>
    </source>
</reference>
<dbReference type="EMBL" id="CP049869">
    <property type="protein sequence ID" value="QIK79688.1"/>
    <property type="molecule type" value="Genomic_DNA"/>
</dbReference>
<dbReference type="PANTHER" id="PTHR36917">
    <property type="entry name" value="INTRACELLULAR SEPTATION PROTEIN A-RELATED"/>
    <property type="match status" value="1"/>
</dbReference>
<dbReference type="PANTHER" id="PTHR36917:SF1">
    <property type="entry name" value="INNER MEMBRANE-SPANNING PROTEIN YCIB"/>
    <property type="match status" value="1"/>
</dbReference>
<evidence type="ECO:0000256" key="2">
    <source>
        <dbReference type="ARBA" id="ARBA00022692"/>
    </source>
</evidence>
<protein>
    <recommendedName>
        <fullName evidence="5">Inner membrane-spanning protein YciB</fullName>
    </recommendedName>
</protein>
<dbReference type="KEGG" id="spii:G7077_13015"/>
<sequence length="202" mass="22233">MSEKKGSSWTLLLDYGPLLVFFAAYKFAGSGLQGTLAATLAFMVAAVISIIVGLVVVKRVSPMVWLSTALIVGFGAITLYLRDPKFIQMKPTIIYLLFTATLFVGLLKRKPLLKWLFGPVFPGLTDDGWLKLSRNWAVFFLVLAVANEVMRATVTFDTWLTLKVWGVSIVSFIFAVANMPMLLRHGLDTDAKNEVAKGAPVE</sequence>
<comment type="function">
    <text evidence="5">Plays a role in cell envelope biogenesis, maintenance of cell envelope integrity and membrane homeostasis.</text>
</comment>
<dbReference type="Pfam" id="PF04279">
    <property type="entry name" value="IspA"/>
    <property type="match status" value="1"/>
</dbReference>
<evidence type="ECO:0000256" key="3">
    <source>
        <dbReference type="ARBA" id="ARBA00022989"/>
    </source>
</evidence>
<dbReference type="AlphaFoldDB" id="A0A6G7YSG5"/>
<accession>A0A6G7YSG5</accession>
<evidence type="ECO:0000313" key="6">
    <source>
        <dbReference type="EMBL" id="QIK79688.1"/>
    </source>
</evidence>
<dbReference type="NCBIfam" id="TIGR00997">
    <property type="entry name" value="ispZ"/>
    <property type="match status" value="1"/>
</dbReference>
<evidence type="ECO:0000256" key="5">
    <source>
        <dbReference type="HAMAP-Rule" id="MF_00189"/>
    </source>
</evidence>
<feature type="transmembrane region" description="Helical" evidence="5">
    <location>
        <begin position="93"/>
        <end position="112"/>
    </location>
</feature>
<evidence type="ECO:0000256" key="1">
    <source>
        <dbReference type="ARBA" id="ARBA00022475"/>
    </source>
</evidence>
<dbReference type="Proteomes" id="UP000503222">
    <property type="component" value="Chromosome"/>
</dbReference>
<feature type="transmembrane region" description="Helical" evidence="5">
    <location>
        <begin position="37"/>
        <end position="57"/>
    </location>
</feature>
<evidence type="ECO:0000256" key="4">
    <source>
        <dbReference type="ARBA" id="ARBA00023136"/>
    </source>
</evidence>
<keyword evidence="4 5" id="KW-0472">Membrane</keyword>
<comment type="similarity">
    <text evidence="5">Belongs to the YciB family.</text>
</comment>
<feature type="transmembrane region" description="Helical" evidence="5">
    <location>
        <begin position="132"/>
        <end position="150"/>
    </location>
</feature>
<organism evidence="6 7">
    <name type="scientific">Sphingomonas piscis</name>
    <dbReference type="NCBI Taxonomy" id="2714943"/>
    <lineage>
        <taxon>Bacteria</taxon>
        <taxon>Pseudomonadati</taxon>
        <taxon>Pseudomonadota</taxon>
        <taxon>Alphaproteobacteria</taxon>
        <taxon>Sphingomonadales</taxon>
        <taxon>Sphingomonadaceae</taxon>
        <taxon>Sphingomonas</taxon>
    </lineage>
</organism>
<keyword evidence="2 5" id="KW-0812">Transmembrane</keyword>
<feature type="transmembrane region" description="Helical" evidence="5">
    <location>
        <begin position="162"/>
        <end position="183"/>
    </location>
</feature>
<gene>
    <name evidence="6" type="primary">ispZ</name>
    <name evidence="5" type="synonym">yciB</name>
    <name evidence="6" type="ORF">G7077_13015</name>
</gene>
<comment type="subcellular location">
    <subcellularLocation>
        <location evidence="5">Cell inner membrane</location>
        <topology evidence="5">Multi-pass membrane protein</topology>
    </subcellularLocation>
</comment>
<proteinExistence type="inferred from homology"/>
<keyword evidence="7" id="KW-1185">Reference proteome</keyword>
<dbReference type="RefSeq" id="WP_166412073.1">
    <property type="nucleotide sequence ID" value="NZ_CP049869.1"/>
</dbReference>
<dbReference type="HAMAP" id="MF_00189">
    <property type="entry name" value="YciB"/>
    <property type="match status" value="1"/>
</dbReference>
<feature type="transmembrane region" description="Helical" evidence="5">
    <location>
        <begin position="63"/>
        <end position="81"/>
    </location>
</feature>
<name>A0A6G7YSG5_9SPHN</name>
<keyword evidence="3 5" id="KW-1133">Transmembrane helix</keyword>
<dbReference type="GO" id="GO:0005886">
    <property type="term" value="C:plasma membrane"/>
    <property type="evidence" value="ECO:0007669"/>
    <property type="project" value="UniProtKB-SubCell"/>
</dbReference>